<name>A0ABM5QP19_9CORY</name>
<evidence type="ECO:0000313" key="3">
    <source>
        <dbReference type="EMBL" id="AIG64578.1"/>
    </source>
</evidence>
<dbReference type="SUPFAM" id="SSF51735">
    <property type="entry name" value="NAD(P)-binding Rossmann-fold domains"/>
    <property type="match status" value="1"/>
</dbReference>
<dbReference type="EMBL" id="CP008944">
    <property type="protein sequence ID" value="AIG64578.1"/>
    <property type="molecule type" value="Genomic_DNA"/>
</dbReference>
<proteinExistence type="inferred from homology"/>
<dbReference type="Proteomes" id="UP000028504">
    <property type="component" value="Chromosome"/>
</dbReference>
<organism evidence="3 4">
    <name type="scientific">Corynebacterium atypicum</name>
    <dbReference type="NCBI Taxonomy" id="191610"/>
    <lineage>
        <taxon>Bacteria</taxon>
        <taxon>Bacillati</taxon>
        <taxon>Actinomycetota</taxon>
        <taxon>Actinomycetes</taxon>
        <taxon>Mycobacteriales</taxon>
        <taxon>Corynebacteriaceae</taxon>
        <taxon>Corynebacterium</taxon>
    </lineage>
</organism>
<sequence length="237" mass="24744">MVTGATGGMGRAIVEGLSRDHHVFALGRSETTLAELAGNPEVTTVRCDLVEDVLASPGPGGGQPESPLAEVLGLHRVDVLVHAAAIARHRRVEEASASDWRQHLDVNVVAPAELTRRLLPAVRQASGTVIFINSGAGNGVFPGNVVYAASKHALRALADALRKEEAAAGVRVATVAPGPTDTPMLRGLIDQSGGDYEPEAYIDPVEVAAAIRVVVDAGPTTQITEVAVRPRIELADR</sequence>
<dbReference type="Gene3D" id="3.40.50.720">
    <property type="entry name" value="NAD(P)-binding Rossmann-like Domain"/>
    <property type="match status" value="1"/>
</dbReference>
<evidence type="ECO:0000313" key="4">
    <source>
        <dbReference type="Proteomes" id="UP000028504"/>
    </source>
</evidence>
<dbReference type="PANTHER" id="PTHR44196">
    <property type="entry name" value="DEHYDROGENASE/REDUCTASE SDR FAMILY MEMBER 7B"/>
    <property type="match status" value="1"/>
</dbReference>
<comment type="similarity">
    <text evidence="1">Belongs to the short-chain dehydrogenases/reductases (SDR) family.</text>
</comment>
<dbReference type="InterPro" id="IPR036291">
    <property type="entry name" value="NAD(P)-bd_dom_sf"/>
</dbReference>
<accession>A0ABM5QP19</accession>
<keyword evidence="4" id="KW-1185">Reference proteome</keyword>
<dbReference type="Pfam" id="PF00106">
    <property type="entry name" value="adh_short"/>
    <property type="match status" value="1"/>
</dbReference>
<dbReference type="InterPro" id="IPR002347">
    <property type="entry name" value="SDR_fam"/>
</dbReference>
<gene>
    <name evidence="3" type="ORF">CATYP_08285</name>
</gene>
<evidence type="ECO:0000256" key="2">
    <source>
        <dbReference type="ARBA" id="ARBA00023002"/>
    </source>
</evidence>
<evidence type="ECO:0000256" key="1">
    <source>
        <dbReference type="ARBA" id="ARBA00006484"/>
    </source>
</evidence>
<dbReference type="PROSITE" id="PS00061">
    <property type="entry name" value="ADH_SHORT"/>
    <property type="match status" value="1"/>
</dbReference>
<dbReference type="InterPro" id="IPR020904">
    <property type="entry name" value="Sc_DH/Rdtase_CS"/>
</dbReference>
<dbReference type="PANTHER" id="PTHR44196:SF1">
    <property type="entry name" value="DEHYDROGENASE_REDUCTASE SDR FAMILY MEMBER 7B"/>
    <property type="match status" value="1"/>
</dbReference>
<keyword evidence="2" id="KW-0560">Oxidoreductase</keyword>
<dbReference type="PRINTS" id="PR00081">
    <property type="entry name" value="GDHRDH"/>
</dbReference>
<protein>
    <submittedName>
        <fullName evidence="3">Short-chain dehydrogenase</fullName>
    </submittedName>
</protein>
<dbReference type="NCBIfam" id="NF006073">
    <property type="entry name" value="PRK08219.1"/>
    <property type="match status" value="1"/>
</dbReference>
<reference evidence="3 4" key="1">
    <citation type="submission" date="2014-07" db="EMBL/GenBank/DDBJ databases">
        <title>Complete genome sequence of Corynebacterium atypicum DSM 44849: identifiction of the mycolic acid biosynthesis genes.</title>
        <authorList>
            <person name="Tippelt A."/>
            <person name="Mollmann S."/>
            <person name="Albersmeier A."/>
            <person name="Jaenicke S."/>
            <person name="Ruckert C."/>
            <person name="Tauch A."/>
        </authorList>
    </citation>
    <scope>NUCLEOTIDE SEQUENCE [LARGE SCALE GENOMIC DNA]</scope>
    <source>
        <strain evidence="3 4">R2070</strain>
    </source>
</reference>